<feature type="domain" description="Pseudouridine synthase I TruA alpha/beta" evidence="8">
    <location>
        <begin position="4"/>
        <end position="99"/>
    </location>
</feature>
<feature type="domain" description="Pseudouridine synthase I TruA alpha/beta" evidence="8">
    <location>
        <begin position="139"/>
        <end position="239"/>
    </location>
</feature>
<keyword evidence="3 4" id="KW-0413">Isomerase</keyword>
<dbReference type="AlphaFoldDB" id="A0ABC7ZJH2"/>
<comment type="function">
    <text evidence="4">Formation of pseudouridine at positions 38, 39 and 40 in the anticodon stem and loop of transfer RNAs.</text>
</comment>
<dbReference type="GO" id="GO:0160147">
    <property type="term" value="F:tRNA pseudouridine(38-40) synthase activity"/>
    <property type="evidence" value="ECO:0007669"/>
    <property type="project" value="UniProtKB-EC"/>
</dbReference>
<evidence type="ECO:0000256" key="4">
    <source>
        <dbReference type="HAMAP-Rule" id="MF_00171"/>
    </source>
</evidence>
<accession>A0ABC7ZJH2</accession>
<dbReference type="PANTHER" id="PTHR11142">
    <property type="entry name" value="PSEUDOURIDYLATE SYNTHASE"/>
    <property type="match status" value="1"/>
</dbReference>
<dbReference type="InterPro" id="IPR020095">
    <property type="entry name" value="PsdUridine_synth_TruA_C"/>
</dbReference>
<organism evidence="9 10">
    <name type="scientific">Mycoplasmoides genitalium M6320</name>
    <dbReference type="NCBI Taxonomy" id="662945"/>
    <lineage>
        <taxon>Bacteria</taxon>
        <taxon>Bacillati</taxon>
        <taxon>Mycoplasmatota</taxon>
        <taxon>Mycoplasmoidales</taxon>
        <taxon>Mycoplasmoidaceae</taxon>
        <taxon>Mycoplasmoides</taxon>
    </lineage>
</organism>
<comment type="similarity">
    <text evidence="1 4 7">Belongs to the tRNA pseudouridine synthase TruA family.</text>
</comment>
<evidence type="ECO:0000256" key="3">
    <source>
        <dbReference type="ARBA" id="ARBA00023235"/>
    </source>
</evidence>
<dbReference type="Gene3D" id="3.30.70.580">
    <property type="entry name" value="Pseudouridine synthase I, catalytic domain, N-terminal subdomain"/>
    <property type="match status" value="1"/>
</dbReference>
<dbReference type="Proteomes" id="UP000005254">
    <property type="component" value="Chromosome"/>
</dbReference>
<evidence type="ECO:0000256" key="6">
    <source>
        <dbReference type="PIRSR" id="PIRSR001430-2"/>
    </source>
</evidence>
<evidence type="ECO:0000259" key="8">
    <source>
        <dbReference type="Pfam" id="PF01416"/>
    </source>
</evidence>
<dbReference type="CDD" id="cd02570">
    <property type="entry name" value="PseudoU_synth_EcTruA"/>
    <property type="match status" value="1"/>
</dbReference>
<feature type="binding site" evidence="4 6">
    <location>
        <position position="106"/>
    </location>
    <ligand>
        <name>substrate</name>
    </ligand>
</feature>
<comment type="caution">
    <text evidence="4">Lacks conserved residue(s) required for the propagation of feature annotation.</text>
</comment>
<dbReference type="PANTHER" id="PTHR11142:SF0">
    <property type="entry name" value="TRNA PSEUDOURIDINE SYNTHASE-LIKE 1"/>
    <property type="match status" value="1"/>
</dbReference>
<dbReference type="InterPro" id="IPR020097">
    <property type="entry name" value="PsdUridine_synth_TruA_a/b_dom"/>
</dbReference>
<name>A0ABC7ZJH2_MYCGT</name>
<dbReference type="InterPro" id="IPR001406">
    <property type="entry name" value="PsdUridine_synth_TruA"/>
</dbReference>
<dbReference type="EC" id="5.4.99.12" evidence="4"/>
<keyword evidence="2 4" id="KW-0819">tRNA processing</keyword>
<reference evidence="9 10" key="1">
    <citation type="journal article" date="2012" name="J. Bacteriol.">
        <title>Draft Genome Sequences of Four Axenic Mycoplasma genitalium Strains Isolated from Denmark, Japan, and Australia.</title>
        <authorList>
            <person name="McGowin C.L."/>
            <person name="Ma L."/>
            <person name="Jensen J.S."/>
            <person name="Mancuso M.M."/>
            <person name="Hamasuna R."/>
            <person name="Adegboye D."/>
            <person name="Martin D.H."/>
        </authorList>
    </citation>
    <scope>NUCLEOTIDE SEQUENCE [LARGE SCALE GENOMIC DNA]</scope>
    <source>
        <strain evidence="9 10">M6320</strain>
    </source>
</reference>
<dbReference type="Gene3D" id="3.30.70.660">
    <property type="entry name" value="Pseudouridine synthase I, catalytic domain, C-terminal subdomain"/>
    <property type="match status" value="1"/>
</dbReference>
<proteinExistence type="inferred from homology"/>
<dbReference type="InterPro" id="IPR020094">
    <property type="entry name" value="TruA/RsuA/RluB/E/F_N"/>
</dbReference>
<dbReference type="InterPro" id="IPR020103">
    <property type="entry name" value="PsdUridine_synth_cat_dom_sf"/>
</dbReference>
<evidence type="ECO:0000313" key="9">
    <source>
        <dbReference type="EMBL" id="AFQ03995.1"/>
    </source>
</evidence>
<gene>
    <name evidence="4 9" type="primary">truA</name>
    <name evidence="9" type="ORF">CM1_01045</name>
</gene>
<evidence type="ECO:0000256" key="2">
    <source>
        <dbReference type="ARBA" id="ARBA00022694"/>
    </source>
</evidence>
<dbReference type="PIRSF" id="PIRSF001430">
    <property type="entry name" value="tRNA_psdUrid_synth"/>
    <property type="match status" value="1"/>
</dbReference>
<evidence type="ECO:0000256" key="7">
    <source>
        <dbReference type="RuleBase" id="RU003792"/>
    </source>
</evidence>
<dbReference type="EMBL" id="CP003772">
    <property type="protein sequence ID" value="AFQ03995.1"/>
    <property type="molecule type" value="Genomic_DNA"/>
</dbReference>
<sequence length="240" mass="27094">MGIVSYDGSYFKGWAIQPNLATIQGLLEQSFSLIIGRKIKVIGSGRTDKGVHAINQTFHVDINGEINLNLLIRKINQLIKPHCIVKTLVLVNDSFHARFQVKTKVYEYLINCGNLNPLQFNYVWQLNQQLDLEKLKADATLFLGKKNFLSFSSSIHTDSIRTISKITIQKETNQLVRLTFFGSGFLRSQVRMIVACLVNLNTNKMALETVAKLFEHPKKGSCVVKAPSCGLYLKTVVYEK</sequence>
<dbReference type="HAMAP" id="MF_00171">
    <property type="entry name" value="TruA"/>
    <property type="match status" value="1"/>
</dbReference>
<protein>
    <recommendedName>
        <fullName evidence="4">tRNA pseudouridine synthase A</fullName>
        <ecNumber evidence="4">5.4.99.12</ecNumber>
    </recommendedName>
    <alternativeName>
        <fullName evidence="4">tRNA pseudouridine(38-40) synthase</fullName>
    </alternativeName>
    <alternativeName>
        <fullName evidence="4">tRNA pseudouridylate synthase I</fullName>
    </alternativeName>
    <alternativeName>
        <fullName evidence="4">tRNA-uridine isomerase I</fullName>
    </alternativeName>
</protein>
<dbReference type="GO" id="GO:0031119">
    <property type="term" value="P:tRNA pseudouridine synthesis"/>
    <property type="evidence" value="ECO:0007669"/>
    <property type="project" value="UniProtKB-UniRule"/>
</dbReference>
<evidence type="ECO:0000256" key="1">
    <source>
        <dbReference type="ARBA" id="ARBA00009375"/>
    </source>
</evidence>
<dbReference type="KEGG" id="mgx:CM1_01045"/>
<comment type="subunit">
    <text evidence="4">Homodimer.</text>
</comment>
<dbReference type="Pfam" id="PF01416">
    <property type="entry name" value="PseudoU_synth_1"/>
    <property type="match status" value="2"/>
</dbReference>
<evidence type="ECO:0000256" key="5">
    <source>
        <dbReference type="PIRSR" id="PIRSR001430-1"/>
    </source>
</evidence>
<feature type="active site" description="Nucleophile" evidence="4 5">
    <location>
        <position position="48"/>
    </location>
</feature>
<comment type="catalytic activity">
    <reaction evidence="4 7">
        <text>uridine(38/39/40) in tRNA = pseudouridine(38/39/40) in tRNA</text>
        <dbReference type="Rhea" id="RHEA:22376"/>
        <dbReference type="Rhea" id="RHEA-COMP:10085"/>
        <dbReference type="Rhea" id="RHEA-COMP:10087"/>
        <dbReference type="ChEBI" id="CHEBI:65314"/>
        <dbReference type="ChEBI" id="CHEBI:65315"/>
        <dbReference type="EC" id="5.4.99.12"/>
    </reaction>
</comment>
<evidence type="ECO:0000313" key="10">
    <source>
        <dbReference type="Proteomes" id="UP000005254"/>
    </source>
</evidence>
<dbReference type="SUPFAM" id="SSF55120">
    <property type="entry name" value="Pseudouridine synthase"/>
    <property type="match status" value="1"/>
</dbReference>
<dbReference type="NCBIfam" id="TIGR00071">
    <property type="entry name" value="hisT_truA"/>
    <property type="match status" value="1"/>
</dbReference>